<dbReference type="InterPro" id="IPR023772">
    <property type="entry name" value="DNA-bd_HTH_TetR-type_CS"/>
</dbReference>
<dbReference type="EMBL" id="JACHVQ010000004">
    <property type="protein sequence ID" value="MBB2894084.1"/>
    <property type="molecule type" value="Genomic_DNA"/>
</dbReference>
<dbReference type="InterPro" id="IPR041347">
    <property type="entry name" value="MftR_C"/>
</dbReference>
<dbReference type="SUPFAM" id="SSF46689">
    <property type="entry name" value="Homeodomain-like"/>
    <property type="match status" value="1"/>
</dbReference>
<dbReference type="InterPro" id="IPR009057">
    <property type="entry name" value="Homeodomain-like_sf"/>
</dbReference>
<dbReference type="PANTHER" id="PTHR30055:SF238">
    <property type="entry name" value="MYCOFACTOCIN BIOSYNTHESIS TRANSCRIPTIONAL REGULATOR MFTR-RELATED"/>
    <property type="match status" value="1"/>
</dbReference>
<keyword evidence="2 4" id="KW-0238">DNA-binding</keyword>
<dbReference type="PRINTS" id="PR00455">
    <property type="entry name" value="HTHTETR"/>
</dbReference>
<evidence type="ECO:0000313" key="6">
    <source>
        <dbReference type="EMBL" id="MBB2894084.1"/>
    </source>
</evidence>
<organism evidence="6 7">
    <name type="scientific">Flexivirga oryzae</name>
    <dbReference type="NCBI Taxonomy" id="1794944"/>
    <lineage>
        <taxon>Bacteria</taxon>
        <taxon>Bacillati</taxon>
        <taxon>Actinomycetota</taxon>
        <taxon>Actinomycetes</taxon>
        <taxon>Micrococcales</taxon>
        <taxon>Dermacoccaceae</taxon>
        <taxon>Flexivirga</taxon>
    </lineage>
</organism>
<keyword evidence="3" id="KW-0804">Transcription</keyword>
<gene>
    <name evidence="6" type="ORF">FHU39_004120</name>
</gene>
<dbReference type="Pfam" id="PF17754">
    <property type="entry name" value="TetR_C_14"/>
    <property type="match status" value="1"/>
</dbReference>
<evidence type="ECO:0000256" key="4">
    <source>
        <dbReference type="PROSITE-ProRule" id="PRU00335"/>
    </source>
</evidence>
<dbReference type="PROSITE" id="PS50977">
    <property type="entry name" value="HTH_TETR_2"/>
    <property type="match status" value="1"/>
</dbReference>
<reference evidence="6 7" key="1">
    <citation type="submission" date="2020-08" db="EMBL/GenBank/DDBJ databases">
        <title>Sequencing the genomes of 1000 actinobacteria strains.</title>
        <authorList>
            <person name="Klenk H.-P."/>
        </authorList>
    </citation>
    <scope>NUCLEOTIDE SEQUENCE [LARGE SCALE GENOMIC DNA]</scope>
    <source>
        <strain evidence="6 7">DSM 105369</strain>
    </source>
</reference>
<evidence type="ECO:0000256" key="2">
    <source>
        <dbReference type="ARBA" id="ARBA00023125"/>
    </source>
</evidence>
<dbReference type="Gene3D" id="1.10.357.10">
    <property type="entry name" value="Tetracycline Repressor, domain 2"/>
    <property type="match status" value="1"/>
</dbReference>
<dbReference type="Gene3D" id="1.10.10.60">
    <property type="entry name" value="Homeodomain-like"/>
    <property type="match status" value="1"/>
</dbReference>
<name>A0A839NDP1_9MICO</name>
<proteinExistence type="predicted"/>
<dbReference type="GO" id="GO:0003700">
    <property type="term" value="F:DNA-binding transcription factor activity"/>
    <property type="evidence" value="ECO:0007669"/>
    <property type="project" value="TreeGrafter"/>
</dbReference>
<dbReference type="InterPro" id="IPR001647">
    <property type="entry name" value="HTH_TetR"/>
</dbReference>
<evidence type="ECO:0000313" key="7">
    <source>
        <dbReference type="Proteomes" id="UP000559182"/>
    </source>
</evidence>
<dbReference type="PANTHER" id="PTHR30055">
    <property type="entry name" value="HTH-TYPE TRANSCRIPTIONAL REGULATOR RUTR"/>
    <property type="match status" value="1"/>
</dbReference>
<feature type="domain" description="HTH tetR-type" evidence="5">
    <location>
        <begin position="14"/>
        <end position="74"/>
    </location>
</feature>
<dbReference type="RefSeq" id="WP_183322535.1">
    <property type="nucleotide sequence ID" value="NZ_JACHVQ010000004.1"/>
</dbReference>
<evidence type="ECO:0000256" key="3">
    <source>
        <dbReference type="ARBA" id="ARBA00023163"/>
    </source>
</evidence>
<dbReference type="GO" id="GO:0000976">
    <property type="term" value="F:transcription cis-regulatory region binding"/>
    <property type="evidence" value="ECO:0007669"/>
    <property type="project" value="TreeGrafter"/>
</dbReference>
<comment type="caution">
    <text evidence="6">The sequence shown here is derived from an EMBL/GenBank/DDBJ whole genome shotgun (WGS) entry which is preliminary data.</text>
</comment>
<evidence type="ECO:0000259" key="5">
    <source>
        <dbReference type="PROSITE" id="PS50977"/>
    </source>
</evidence>
<dbReference type="Pfam" id="PF00440">
    <property type="entry name" value="TetR_N"/>
    <property type="match status" value="1"/>
</dbReference>
<accession>A0A839NDP1</accession>
<dbReference type="InterPro" id="IPR050109">
    <property type="entry name" value="HTH-type_TetR-like_transc_reg"/>
</dbReference>
<keyword evidence="1" id="KW-0805">Transcription regulation</keyword>
<dbReference type="PROSITE" id="PS01081">
    <property type="entry name" value="HTH_TETR_1"/>
    <property type="match status" value="1"/>
</dbReference>
<sequence>MTLGELSMRERKKLRTREVLIRVSTDLVAEHGFDGVSVDQIAAAADISTRTFFNYFRTKEDAVVGWAPDELARVVDTIGEIPAGVSAFDALTQALREQLHRRRPNGDEVLKRMRVIAGDPRLLANQAGRFSELEHELVAALIARRGAGEGDGLREHVMVASVLATTRATLLAWGENGGRTPLEQYVDAALSELRTGFGDTADTEGSAAGRS</sequence>
<protein>
    <submittedName>
        <fullName evidence="6">AcrR family transcriptional regulator</fullName>
    </submittedName>
</protein>
<dbReference type="AlphaFoldDB" id="A0A839NDP1"/>
<feature type="DNA-binding region" description="H-T-H motif" evidence="4">
    <location>
        <begin position="37"/>
        <end position="56"/>
    </location>
</feature>
<evidence type="ECO:0000256" key="1">
    <source>
        <dbReference type="ARBA" id="ARBA00023015"/>
    </source>
</evidence>
<dbReference type="Proteomes" id="UP000559182">
    <property type="component" value="Unassembled WGS sequence"/>
</dbReference>
<keyword evidence="7" id="KW-1185">Reference proteome</keyword>